<dbReference type="GO" id="GO:0000139">
    <property type="term" value="C:Golgi membrane"/>
    <property type="evidence" value="ECO:0007669"/>
    <property type="project" value="InterPro"/>
</dbReference>
<dbReference type="InterPro" id="IPR037185">
    <property type="entry name" value="EmrE-like"/>
</dbReference>
<name>A0A1Y2CYY8_9FUNG</name>
<organism evidence="7 8">
    <name type="scientific">Neocallimastix californiae</name>
    <dbReference type="NCBI Taxonomy" id="1754190"/>
    <lineage>
        <taxon>Eukaryota</taxon>
        <taxon>Fungi</taxon>
        <taxon>Fungi incertae sedis</taxon>
        <taxon>Chytridiomycota</taxon>
        <taxon>Chytridiomycota incertae sedis</taxon>
        <taxon>Neocallimastigomycetes</taxon>
        <taxon>Neocallimastigales</taxon>
        <taxon>Neocallimastigaceae</taxon>
        <taxon>Neocallimastix</taxon>
    </lineage>
</organism>
<dbReference type="InterPro" id="IPR012404">
    <property type="entry name" value="UCP036436"/>
</dbReference>
<feature type="transmembrane region" description="Helical" evidence="6">
    <location>
        <begin position="237"/>
        <end position="256"/>
    </location>
</feature>
<feature type="transmembrane region" description="Helical" evidence="6">
    <location>
        <begin position="163"/>
        <end position="180"/>
    </location>
</feature>
<dbReference type="STRING" id="1754190.A0A1Y2CYY8"/>
<evidence type="ECO:0000256" key="2">
    <source>
        <dbReference type="ARBA" id="ARBA00022692"/>
    </source>
</evidence>
<evidence type="ECO:0000256" key="3">
    <source>
        <dbReference type="ARBA" id="ARBA00022989"/>
    </source>
</evidence>
<keyword evidence="2 6" id="KW-0812">Transmembrane</keyword>
<dbReference type="EMBL" id="MCOG01000093">
    <property type="protein sequence ID" value="ORY52251.1"/>
    <property type="molecule type" value="Genomic_DNA"/>
</dbReference>
<feature type="transmembrane region" description="Helical" evidence="6">
    <location>
        <begin position="314"/>
        <end position="337"/>
    </location>
</feature>
<gene>
    <name evidence="7" type="ORF">LY90DRAFT_456684</name>
</gene>
<dbReference type="PANTHER" id="PTHR13146:SF0">
    <property type="entry name" value="SOLUTE CARRIER FAMILY 35 MEMBER F6"/>
    <property type="match status" value="1"/>
</dbReference>
<feature type="transmembrane region" description="Helical" evidence="6">
    <location>
        <begin position="349"/>
        <end position="368"/>
    </location>
</feature>
<feature type="transmembrane region" description="Helical" evidence="6">
    <location>
        <begin position="374"/>
        <end position="393"/>
    </location>
</feature>
<evidence type="ECO:0000256" key="4">
    <source>
        <dbReference type="ARBA" id="ARBA00023136"/>
    </source>
</evidence>
<feature type="compositionally biased region" description="Low complexity" evidence="5">
    <location>
        <begin position="418"/>
        <end position="435"/>
    </location>
</feature>
<evidence type="ECO:0000313" key="8">
    <source>
        <dbReference type="Proteomes" id="UP000193920"/>
    </source>
</evidence>
<feature type="transmembrane region" description="Helical" evidence="6">
    <location>
        <begin position="133"/>
        <end position="157"/>
    </location>
</feature>
<evidence type="ECO:0000256" key="6">
    <source>
        <dbReference type="SAM" id="Phobius"/>
    </source>
</evidence>
<keyword evidence="3 6" id="KW-1133">Transmembrane helix</keyword>
<feature type="transmembrane region" description="Helical" evidence="6">
    <location>
        <begin position="6"/>
        <end position="24"/>
    </location>
</feature>
<dbReference type="InterPro" id="IPR007271">
    <property type="entry name" value="Nuc_sug_transpt"/>
</dbReference>
<accession>A0A1Y2CYY8</accession>
<feature type="transmembrane region" description="Helical" evidence="6">
    <location>
        <begin position="277"/>
        <end position="294"/>
    </location>
</feature>
<protein>
    <recommendedName>
        <fullName evidence="9">Integral membrane protein</fullName>
    </recommendedName>
</protein>
<keyword evidence="8" id="KW-1185">Reference proteome</keyword>
<evidence type="ECO:0000313" key="7">
    <source>
        <dbReference type="EMBL" id="ORY52251.1"/>
    </source>
</evidence>
<dbReference type="GO" id="GO:0015165">
    <property type="term" value="F:pyrimidine nucleotide-sugar transmembrane transporter activity"/>
    <property type="evidence" value="ECO:0007669"/>
    <property type="project" value="InterPro"/>
</dbReference>
<dbReference type="AlphaFoldDB" id="A0A1Y2CYY8"/>
<dbReference type="PIRSF" id="PIRSF036436">
    <property type="entry name" value="UCP036436"/>
    <property type="match status" value="1"/>
</dbReference>
<keyword evidence="4 6" id="KW-0472">Membrane</keyword>
<comment type="caution">
    <text evidence="7">The sequence shown here is derived from an EMBL/GenBank/DDBJ whole genome shotgun (WGS) entry which is preliminary data.</text>
</comment>
<dbReference type="SUPFAM" id="SSF103481">
    <property type="entry name" value="Multidrug resistance efflux transporter EmrE"/>
    <property type="match status" value="1"/>
</dbReference>
<proteinExistence type="predicted"/>
<dbReference type="Proteomes" id="UP000193920">
    <property type="component" value="Unassembled WGS sequence"/>
</dbReference>
<dbReference type="PANTHER" id="PTHR13146">
    <property type="match status" value="1"/>
</dbReference>
<evidence type="ECO:0000256" key="5">
    <source>
        <dbReference type="SAM" id="MobiDB-lite"/>
    </source>
</evidence>
<sequence length="435" mass="48797">MASSQYTIFIVTGMLITGACNTLLNKFQDEQCVKDCDTNQPKYFEQPVLQTLNMFMGEALCLLAYYVIQYYSNNKYIEVGFDNEILLENTESVENEFIQPTNSINLTYNNELESATLISESVNKIELNGLSILLLWIPSILDICGTTLMNVGLIYVAASVYQMLRGTVVIFTGFFSVVLLKRKLSKSQWISLFLVMIGVSIVGMSDIITKSNPSNPIGEKDKEDKLNSFSHASSENIFGVVLIILAQIFTALQFIVEEKVMSHFEVSPLKTVGLEGSFGLFTVLSAIPFLYLFIGRHHQGGFFDIPDGTSQIFSNTPILLISIGCIFSIAFFNWFGLSVTNVVSATSRSTIDNCRTVLIWIISLYLGWETFNWFQVLGFIVLIYGTSIFNGIINFSYQLINKSETVNRNSNESRPLYDDNSSLLSPNNNNNFDNI</sequence>
<feature type="transmembrane region" description="Helical" evidence="6">
    <location>
        <begin position="189"/>
        <end position="208"/>
    </location>
</feature>
<evidence type="ECO:0000256" key="1">
    <source>
        <dbReference type="ARBA" id="ARBA00004141"/>
    </source>
</evidence>
<reference evidence="7 8" key="1">
    <citation type="submission" date="2016-08" db="EMBL/GenBank/DDBJ databases">
        <title>A Parts List for Fungal Cellulosomes Revealed by Comparative Genomics.</title>
        <authorList>
            <consortium name="DOE Joint Genome Institute"/>
            <person name="Haitjema C.H."/>
            <person name="Gilmore S.P."/>
            <person name="Henske J.K."/>
            <person name="Solomon K.V."/>
            <person name="De Groot R."/>
            <person name="Kuo A."/>
            <person name="Mondo S.J."/>
            <person name="Salamov A.A."/>
            <person name="Labutti K."/>
            <person name="Zhao Z."/>
            <person name="Chiniquy J."/>
            <person name="Barry K."/>
            <person name="Brewer H.M."/>
            <person name="Purvine S.O."/>
            <person name="Wright A.T."/>
            <person name="Boxma B."/>
            <person name="Van Alen T."/>
            <person name="Hackstein J.H."/>
            <person name="Baker S.E."/>
            <person name="Grigoriev I.V."/>
            <person name="O'Malley M.A."/>
        </authorList>
    </citation>
    <scope>NUCLEOTIDE SEQUENCE [LARGE SCALE GENOMIC DNA]</scope>
    <source>
        <strain evidence="7 8">G1</strain>
    </source>
</reference>
<dbReference type="OrthoDB" id="29773at2759"/>
<evidence type="ECO:0008006" key="9">
    <source>
        <dbReference type="Google" id="ProtNLM"/>
    </source>
</evidence>
<comment type="subcellular location">
    <subcellularLocation>
        <location evidence="1">Membrane</location>
        <topology evidence="1">Multi-pass membrane protein</topology>
    </subcellularLocation>
</comment>
<dbReference type="Pfam" id="PF04142">
    <property type="entry name" value="Nuc_sug_transp"/>
    <property type="match status" value="1"/>
</dbReference>
<feature type="region of interest" description="Disordered" evidence="5">
    <location>
        <begin position="411"/>
        <end position="435"/>
    </location>
</feature>